<reference evidence="1 2" key="1">
    <citation type="submission" date="2016-08" db="EMBL/GenBank/DDBJ databases">
        <authorList>
            <person name="Seilhamer J.J."/>
        </authorList>
    </citation>
    <scope>NUCLEOTIDE SEQUENCE [LARGE SCALE GENOMIC DNA]</scope>
    <source>
        <strain evidence="1 2">PH27A</strain>
    </source>
</reference>
<evidence type="ECO:0000313" key="1">
    <source>
        <dbReference type="EMBL" id="ODC03706.1"/>
    </source>
</evidence>
<comment type="caution">
    <text evidence="1">The sequence shown here is derived from an EMBL/GenBank/DDBJ whole genome shotgun (WGS) entry which is preliminary data.</text>
</comment>
<accession>A0A1E2VA52</accession>
<dbReference type="EMBL" id="MDTQ01000001">
    <property type="protein sequence ID" value="ODC03706.1"/>
    <property type="molecule type" value="Genomic_DNA"/>
</dbReference>
<dbReference type="RefSeq" id="WP_068998153.1">
    <property type="nucleotide sequence ID" value="NZ_MDTQ01000001.1"/>
</dbReference>
<protein>
    <submittedName>
        <fullName evidence="1">Uncharacterized protein</fullName>
    </submittedName>
</protein>
<dbReference type="OrthoDB" id="6116995at2"/>
<name>A0A1E2VA52_9GAMM</name>
<organism evidence="1 2">
    <name type="scientific">Terasakiispira papahanaumokuakeensis</name>
    <dbReference type="NCBI Taxonomy" id="197479"/>
    <lineage>
        <taxon>Bacteria</taxon>
        <taxon>Pseudomonadati</taxon>
        <taxon>Pseudomonadota</taxon>
        <taxon>Gammaproteobacteria</taxon>
        <taxon>Oceanospirillales</taxon>
        <taxon>Terasakiispira</taxon>
    </lineage>
</organism>
<dbReference type="STRING" id="197479.BFW38_09290"/>
<proteinExistence type="predicted"/>
<sequence length="186" mass="20254">MSAENYVRLLEMVDGLRTQFRTPGGIVMLSGCKKGDMLALRFSAKPEGQVCHAHIEVTPTQLGALRIERLIGTSPLTEDDLPNPMSGQGVSSFLVNSLIATLQPVIDPDVVLGGRLGKPRRVDLEPLAARRNFWRRFGFDVEEGLSGRERVGAPIGQLYEVPTPLFNSASRPGLDLLHAHLMQGAS</sequence>
<evidence type="ECO:0000313" key="2">
    <source>
        <dbReference type="Proteomes" id="UP000094291"/>
    </source>
</evidence>
<dbReference type="Proteomes" id="UP000094291">
    <property type="component" value="Unassembled WGS sequence"/>
</dbReference>
<keyword evidence="2" id="KW-1185">Reference proteome</keyword>
<gene>
    <name evidence="1" type="ORF">BFW38_09290</name>
</gene>
<dbReference type="AlphaFoldDB" id="A0A1E2VA52"/>